<dbReference type="GO" id="GO:0000162">
    <property type="term" value="P:L-tryptophan biosynthetic process"/>
    <property type="evidence" value="ECO:0007669"/>
    <property type="project" value="TreeGrafter"/>
</dbReference>
<dbReference type="CDD" id="cd04732">
    <property type="entry name" value="HisA"/>
    <property type="match status" value="1"/>
</dbReference>
<keyword evidence="6 9" id="KW-0028">Amino-acid biosynthesis</keyword>
<evidence type="ECO:0000313" key="11">
    <source>
        <dbReference type="EMBL" id="GBD08392.1"/>
    </source>
</evidence>
<proteinExistence type="inferred from homology"/>
<keyword evidence="7 9" id="KW-0368">Histidine biosynthesis</keyword>
<accession>A0A2H5Y4R8</accession>
<gene>
    <name evidence="9 11" type="primary">hisA</name>
    <name evidence="11" type="ORF">HRbin22_00632</name>
</gene>
<evidence type="ECO:0000256" key="1">
    <source>
        <dbReference type="ARBA" id="ARBA00000901"/>
    </source>
</evidence>
<dbReference type="EMBL" id="BEHY01000009">
    <property type="protein sequence ID" value="GBD08392.1"/>
    <property type="molecule type" value="Genomic_DNA"/>
</dbReference>
<evidence type="ECO:0000256" key="8">
    <source>
        <dbReference type="ARBA" id="ARBA00023235"/>
    </source>
</evidence>
<dbReference type="HAMAP" id="MF_01014">
    <property type="entry name" value="HisA"/>
    <property type="match status" value="1"/>
</dbReference>
<dbReference type="InterPro" id="IPR023016">
    <property type="entry name" value="HisA/PriA"/>
</dbReference>
<keyword evidence="8 9" id="KW-0413">Isomerase</keyword>
<dbReference type="GO" id="GO:0003949">
    <property type="term" value="F:1-(5-phosphoribosyl)-5-[(5-phosphoribosylamino)methylideneamino]imidazole-4-carboxamide isomerase activity"/>
    <property type="evidence" value="ECO:0007669"/>
    <property type="project" value="UniProtKB-UniRule"/>
</dbReference>
<evidence type="ECO:0000256" key="3">
    <source>
        <dbReference type="ARBA" id="ARBA00005133"/>
    </source>
</evidence>
<evidence type="ECO:0000256" key="6">
    <source>
        <dbReference type="ARBA" id="ARBA00022605"/>
    </source>
</evidence>
<comment type="subcellular location">
    <subcellularLocation>
        <location evidence="2 9">Cytoplasm</location>
    </subcellularLocation>
</comment>
<name>A0A2H5Y4R8_9CHLR</name>
<comment type="catalytic activity">
    <reaction evidence="1 9">
        <text>1-(5-phospho-beta-D-ribosyl)-5-[(5-phospho-beta-D-ribosylamino)methylideneamino]imidazole-4-carboxamide = 5-[(5-phospho-1-deoxy-D-ribulos-1-ylimino)methylamino]-1-(5-phospho-beta-D-ribosyl)imidazole-4-carboxamide</text>
        <dbReference type="Rhea" id="RHEA:15469"/>
        <dbReference type="ChEBI" id="CHEBI:58435"/>
        <dbReference type="ChEBI" id="CHEBI:58525"/>
        <dbReference type="EC" id="5.3.1.16"/>
    </reaction>
</comment>
<feature type="active site" description="Proton acceptor" evidence="9">
    <location>
        <position position="10"/>
    </location>
</feature>
<evidence type="ECO:0000256" key="10">
    <source>
        <dbReference type="RuleBase" id="RU003657"/>
    </source>
</evidence>
<comment type="pathway">
    <text evidence="3 9">Amino-acid biosynthesis; L-histidine biosynthesis; L-histidine from 5-phospho-alpha-D-ribose 1-diphosphate: step 4/9.</text>
</comment>
<organism evidence="11 12">
    <name type="scientific">Candidatus Thermoflexus japonica</name>
    <dbReference type="NCBI Taxonomy" id="2035417"/>
    <lineage>
        <taxon>Bacteria</taxon>
        <taxon>Bacillati</taxon>
        <taxon>Chloroflexota</taxon>
        <taxon>Thermoflexia</taxon>
        <taxon>Thermoflexales</taxon>
        <taxon>Thermoflexaceae</taxon>
        <taxon>Thermoflexus</taxon>
    </lineage>
</organism>
<dbReference type="AlphaFoldDB" id="A0A2H5Y4R8"/>
<dbReference type="GO" id="GO:0005737">
    <property type="term" value="C:cytoplasm"/>
    <property type="evidence" value="ECO:0007669"/>
    <property type="project" value="UniProtKB-SubCell"/>
</dbReference>
<dbReference type="InterPro" id="IPR044524">
    <property type="entry name" value="Isoase_HisA-like"/>
</dbReference>
<evidence type="ECO:0000256" key="2">
    <source>
        <dbReference type="ARBA" id="ARBA00004496"/>
    </source>
</evidence>
<protein>
    <recommendedName>
        <fullName evidence="9">1-(5-phosphoribosyl)-5-[(5-phosphoribosylamino)methylideneamino] imidazole-4-carboxamide isomerase</fullName>
        <ecNumber evidence="9">5.3.1.16</ecNumber>
    </recommendedName>
    <alternativeName>
        <fullName evidence="9">Phosphoribosylformimino-5-aminoimidazole carboxamide ribotide isomerase</fullName>
    </alternativeName>
</protein>
<dbReference type="Proteomes" id="UP000236642">
    <property type="component" value="Unassembled WGS sequence"/>
</dbReference>
<evidence type="ECO:0000256" key="5">
    <source>
        <dbReference type="ARBA" id="ARBA00022490"/>
    </source>
</evidence>
<dbReference type="GO" id="GO:0000105">
    <property type="term" value="P:L-histidine biosynthetic process"/>
    <property type="evidence" value="ECO:0007669"/>
    <property type="project" value="UniProtKB-UniRule"/>
</dbReference>
<dbReference type="Gene3D" id="3.20.20.70">
    <property type="entry name" value="Aldolase class I"/>
    <property type="match status" value="1"/>
</dbReference>
<evidence type="ECO:0000313" key="12">
    <source>
        <dbReference type="Proteomes" id="UP000236642"/>
    </source>
</evidence>
<dbReference type="SUPFAM" id="SSF51366">
    <property type="entry name" value="Ribulose-phoshate binding barrel"/>
    <property type="match status" value="1"/>
</dbReference>
<feature type="active site" description="Proton donor" evidence="9">
    <location>
        <position position="132"/>
    </location>
</feature>
<evidence type="ECO:0000256" key="9">
    <source>
        <dbReference type="HAMAP-Rule" id="MF_01014"/>
    </source>
</evidence>
<dbReference type="PANTHER" id="PTHR43090:SF2">
    <property type="entry name" value="1-(5-PHOSPHORIBOSYL)-5-[(5-PHOSPHORIBOSYLAMINO)METHYLIDENEAMINO] IMIDAZOLE-4-CARBOXAMIDE ISOMERASE"/>
    <property type="match status" value="1"/>
</dbReference>
<dbReference type="InterPro" id="IPR006062">
    <property type="entry name" value="His_biosynth"/>
</dbReference>
<dbReference type="Pfam" id="PF00977">
    <property type="entry name" value="His_biosynth"/>
    <property type="match status" value="1"/>
</dbReference>
<evidence type="ECO:0000256" key="7">
    <source>
        <dbReference type="ARBA" id="ARBA00023102"/>
    </source>
</evidence>
<dbReference type="PANTHER" id="PTHR43090">
    <property type="entry name" value="1-(5-PHOSPHORIBOSYL)-5-[(5-PHOSPHORIBOSYLAMINO)METHYLIDENEAMINO] IMIDAZOLE-4-CARBOXAMIDE ISOMERASE"/>
    <property type="match status" value="1"/>
</dbReference>
<dbReference type="InterPro" id="IPR011060">
    <property type="entry name" value="RibuloseP-bd_barrel"/>
</dbReference>
<dbReference type="UniPathway" id="UPA00031">
    <property type="reaction ID" value="UER00009"/>
</dbReference>
<keyword evidence="5 9" id="KW-0963">Cytoplasm</keyword>
<dbReference type="FunFam" id="3.20.20.70:FF:000009">
    <property type="entry name" value="1-(5-phosphoribosyl)-5-[(5-phosphoribosylamino)methylideneamino] imidazole-4-carboxamide isomerase"/>
    <property type="match status" value="1"/>
</dbReference>
<sequence length="258" mass="27573">MAIELIPSIDLLQGQVVRLIQGDPRRRIVYPVDPVERALRWAEEGARWLHVVHLDGAFGAGGASAAEVARLIRETPLAVQLGGGLRTLEDLARAFDLGIGRAVVGTMAVRNPAAFEAALARWGPDRLVLAVEVREGRLAVAGWQELAGDPMAFAREWAARGVQWVLYTSVIRDGTLAGPDLEGAARIARAAGVQVLVSGGIGALSHIEEAKRQAFPGLAGLILGRALHEGYFTLREAIARLRDPEGENRATAYFPSAG</sequence>
<comment type="similarity">
    <text evidence="4 9 10">Belongs to the HisA/HisF family.</text>
</comment>
<comment type="caution">
    <text evidence="11">The sequence shown here is derived from an EMBL/GenBank/DDBJ whole genome shotgun (WGS) entry which is preliminary data.</text>
</comment>
<evidence type="ECO:0000256" key="4">
    <source>
        <dbReference type="ARBA" id="ARBA00009667"/>
    </source>
</evidence>
<dbReference type="InterPro" id="IPR013785">
    <property type="entry name" value="Aldolase_TIM"/>
</dbReference>
<reference evidence="12" key="1">
    <citation type="submission" date="2017-09" db="EMBL/GenBank/DDBJ databases">
        <title>Metaegenomics of thermophilic ammonia-oxidizing enrichment culture.</title>
        <authorList>
            <person name="Kato S."/>
            <person name="Suzuki K."/>
        </authorList>
    </citation>
    <scope>NUCLEOTIDE SEQUENCE [LARGE SCALE GENOMIC DNA]</scope>
</reference>
<dbReference type="EC" id="5.3.1.16" evidence="9"/>